<comment type="caution">
    <text evidence="1">The sequence shown here is derived from an EMBL/GenBank/DDBJ whole genome shotgun (WGS) entry which is preliminary data.</text>
</comment>
<dbReference type="EMBL" id="MU277197">
    <property type="protein sequence ID" value="KAI0064861.1"/>
    <property type="molecule type" value="Genomic_DNA"/>
</dbReference>
<evidence type="ECO:0000313" key="1">
    <source>
        <dbReference type="EMBL" id="KAI0064861.1"/>
    </source>
</evidence>
<keyword evidence="2" id="KW-1185">Reference proteome</keyword>
<protein>
    <submittedName>
        <fullName evidence="1">Uncharacterized protein</fullName>
    </submittedName>
</protein>
<proteinExistence type="predicted"/>
<evidence type="ECO:0000313" key="2">
    <source>
        <dbReference type="Proteomes" id="UP000814140"/>
    </source>
</evidence>
<name>A0ACB8T9J0_9AGAM</name>
<sequence length="140" mass="15849">MHYHFNSTYHGYVPSNYDQPQPRFLRRPIGISFAGIIIMFLTTFITSRAIRWHFRAVAREMRLIATQAQTHAKVDALRRELASISVVLAEMWVDNAVADVSAVQARRRGPGEIVIRNPESGIGYGGQKRQRIEGGGSVRR</sequence>
<accession>A0ACB8T9J0</accession>
<dbReference type="Proteomes" id="UP000814140">
    <property type="component" value="Unassembled WGS sequence"/>
</dbReference>
<reference evidence="1" key="1">
    <citation type="submission" date="2021-03" db="EMBL/GenBank/DDBJ databases">
        <authorList>
            <consortium name="DOE Joint Genome Institute"/>
            <person name="Ahrendt S."/>
            <person name="Looney B.P."/>
            <person name="Miyauchi S."/>
            <person name="Morin E."/>
            <person name="Drula E."/>
            <person name="Courty P.E."/>
            <person name="Chicoki N."/>
            <person name="Fauchery L."/>
            <person name="Kohler A."/>
            <person name="Kuo A."/>
            <person name="Labutti K."/>
            <person name="Pangilinan J."/>
            <person name="Lipzen A."/>
            <person name="Riley R."/>
            <person name="Andreopoulos W."/>
            <person name="He G."/>
            <person name="Johnson J."/>
            <person name="Barry K.W."/>
            <person name="Grigoriev I.V."/>
            <person name="Nagy L."/>
            <person name="Hibbett D."/>
            <person name="Henrissat B."/>
            <person name="Matheny P.B."/>
            <person name="Labbe J."/>
            <person name="Martin F."/>
        </authorList>
    </citation>
    <scope>NUCLEOTIDE SEQUENCE</scope>
    <source>
        <strain evidence="1">HHB10654</strain>
    </source>
</reference>
<gene>
    <name evidence="1" type="ORF">BV25DRAFT_1822610</name>
</gene>
<organism evidence="1 2">
    <name type="scientific">Artomyces pyxidatus</name>
    <dbReference type="NCBI Taxonomy" id="48021"/>
    <lineage>
        <taxon>Eukaryota</taxon>
        <taxon>Fungi</taxon>
        <taxon>Dikarya</taxon>
        <taxon>Basidiomycota</taxon>
        <taxon>Agaricomycotina</taxon>
        <taxon>Agaricomycetes</taxon>
        <taxon>Russulales</taxon>
        <taxon>Auriscalpiaceae</taxon>
        <taxon>Artomyces</taxon>
    </lineage>
</organism>
<reference evidence="1" key="2">
    <citation type="journal article" date="2022" name="New Phytol.">
        <title>Evolutionary transition to the ectomycorrhizal habit in the genomes of a hyperdiverse lineage of mushroom-forming fungi.</title>
        <authorList>
            <person name="Looney B."/>
            <person name="Miyauchi S."/>
            <person name="Morin E."/>
            <person name="Drula E."/>
            <person name="Courty P.E."/>
            <person name="Kohler A."/>
            <person name="Kuo A."/>
            <person name="LaButti K."/>
            <person name="Pangilinan J."/>
            <person name="Lipzen A."/>
            <person name="Riley R."/>
            <person name="Andreopoulos W."/>
            <person name="He G."/>
            <person name="Johnson J."/>
            <person name="Nolan M."/>
            <person name="Tritt A."/>
            <person name="Barry K.W."/>
            <person name="Grigoriev I.V."/>
            <person name="Nagy L.G."/>
            <person name="Hibbett D."/>
            <person name="Henrissat B."/>
            <person name="Matheny P.B."/>
            <person name="Labbe J."/>
            <person name="Martin F.M."/>
        </authorList>
    </citation>
    <scope>NUCLEOTIDE SEQUENCE</scope>
    <source>
        <strain evidence="1">HHB10654</strain>
    </source>
</reference>